<keyword evidence="2" id="KW-1185">Reference proteome</keyword>
<dbReference type="AlphaFoldDB" id="A0A7L1CRD4"/>
<dbReference type="PANTHER" id="PTHR36461:SF1">
    <property type="entry name" value="COORDINATOR OF PRMT5 AND DIFFERENTIATION STIMULATOR"/>
    <property type="match status" value="1"/>
</dbReference>
<feature type="non-terminal residue" evidence="1">
    <location>
        <position position="93"/>
    </location>
</feature>
<evidence type="ECO:0000313" key="2">
    <source>
        <dbReference type="Proteomes" id="UP000553648"/>
    </source>
</evidence>
<organism evidence="1 2">
    <name type="scientific">Serilophus lunatus</name>
    <name type="common">silver-breasted broadbill</name>
    <dbReference type="NCBI Taxonomy" id="239386"/>
    <lineage>
        <taxon>Eukaryota</taxon>
        <taxon>Metazoa</taxon>
        <taxon>Chordata</taxon>
        <taxon>Craniata</taxon>
        <taxon>Vertebrata</taxon>
        <taxon>Euteleostomi</taxon>
        <taxon>Archelosauria</taxon>
        <taxon>Archosauria</taxon>
        <taxon>Dinosauria</taxon>
        <taxon>Saurischia</taxon>
        <taxon>Theropoda</taxon>
        <taxon>Coelurosauria</taxon>
        <taxon>Aves</taxon>
        <taxon>Neognathae</taxon>
        <taxon>Neoaves</taxon>
        <taxon>Telluraves</taxon>
        <taxon>Australaves</taxon>
        <taxon>Passeriformes</taxon>
        <taxon>Eurylaimidae</taxon>
        <taxon>Serilophus</taxon>
    </lineage>
</organism>
<feature type="non-terminal residue" evidence="1">
    <location>
        <position position="1"/>
    </location>
</feature>
<dbReference type="PANTHER" id="PTHR36461">
    <property type="entry name" value="COORDINATOR OF PRMT5 AND DIFFERENTIATION STIMULATOR"/>
    <property type="match status" value="1"/>
</dbReference>
<comment type="caution">
    <text evidence="1">The sequence shown here is derived from an EMBL/GenBank/DDBJ whole genome shotgun (WGS) entry which is preliminary data.</text>
</comment>
<reference evidence="1 2" key="1">
    <citation type="submission" date="2019-09" db="EMBL/GenBank/DDBJ databases">
        <title>Bird 10,000 Genomes (B10K) Project - Family phase.</title>
        <authorList>
            <person name="Zhang G."/>
        </authorList>
    </citation>
    <scope>NUCLEOTIDE SEQUENCE [LARGE SCALE GENOMIC DNA]</scope>
    <source>
        <strain evidence="1">B10K-DU-002-03</strain>
        <tissue evidence="1">Muscle</tissue>
    </source>
</reference>
<dbReference type="GO" id="GO:0005634">
    <property type="term" value="C:nucleus"/>
    <property type="evidence" value="ECO:0007669"/>
    <property type="project" value="InterPro"/>
</dbReference>
<protein>
    <submittedName>
        <fullName evidence="1">COPRS protein</fullName>
    </submittedName>
</protein>
<name>A0A7L1CRD4_9PASS</name>
<dbReference type="Proteomes" id="UP000553648">
    <property type="component" value="Unassembled WGS sequence"/>
</dbReference>
<gene>
    <name evidence="1" type="primary">Coprs</name>
    <name evidence="1" type="ORF">SERLUN_R15518</name>
</gene>
<dbReference type="Pfam" id="PF15340">
    <property type="entry name" value="COPR5"/>
    <property type="match status" value="1"/>
</dbReference>
<sequence length="93" mass="10616">WDEASSTPESPKLQDASGYELEDWDKELEESACYPYDADDLSCGSYQENSPLASYVWKEDWFYNPSCHHMACFASLPPAGRKVEYGQFDDADE</sequence>
<dbReference type="EMBL" id="VXBA01001420">
    <property type="protein sequence ID" value="NXM68291.1"/>
    <property type="molecule type" value="Genomic_DNA"/>
</dbReference>
<evidence type="ECO:0000313" key="1">
    <source>
        <dbReference type="EMBL" id="NXM68291.1"/>
    </source>
</evidence>
<accession>A0A7L1CRD4</accession>
<dbReference type="InterPro" id="IPR029289">
    <property type="entry name" value="COPR5"/>
</dbReference>
<dbReference type="OrthoDB" id="9017978at2759"/>
<proteinExistence type="predicted"/>
<dbReference type="GO" id="GO:0042393">
    <property type="term" value="F:histone binding"/>
    <property type="evidence" value="ECO:0007669"/>
    <property type="project" value="InterPro"/>
</dbReference>